<evidence type="ECO:0000313" key="1">
    <source>
        <dbReference type="EMBL" id="PIR91130.1"/>
    </source>
</evidence>
<sequence length="83" mass="9918">MSNRNKRNLLYFESSSMRKLYKRLRKWQKKNNKRFLSMSIHKDSGKFCCVALTNPSEVVITNEFGNKYATIDDLGSLWCHIYY</sequence>
<accession>A0A2H0UYD0</accession>
<evidence type="ECO:0000313" key="2">
    <source>
        <dbReference type="Proteomes" id="UP000228906"/>
    </source>
</evidence>
<reference evidence="2" key="1">
    <citation type="submission" date="2017-09" db="EMBL/GenBank/DDBJ databases">
        <title>Depth-based differentiation of microbial function through sediment-hosted aquifers and enrichment of novel symbionts in the deep terrestrial subsurface.</title>
        <authorList>
            <person name="Probst A.J."/>
            <person name="Ladd B."/>
            <person name="Jarett J.K."/>
            <person name="Geller-Mcgrath D.E."/>
            <person name="Sieber C.M.K."/>
            <person name="Emerson J.B."/>
            <person name="Anantharaman K."/>
            <person name="Thomas B.C."/>
            <person name="Malmstrom R."/>
            <person name="Stieglmeier M."/>
            <person name="Klingl A."/>
            <person name="Woyke T."/>
            <person name="Ryan C.M."/>
            <person name="Banfield J.F."/>
        </authorList>
    </citation>
    <scope>NUCLEOTIDE SEQUENCE [LARGE SCALE GENOMIC DNA]</scope>
</reference>
<name>A0A2H0UYD0_9BACT</name>
<comment type="caution">
    <text evidence="1">The sequence shown here is derived from an EMBL/GenBank/DDBJ whole genome shotgun (WGS) entry which is preliminary data.</text>
</comment>
<gene>
    <name evidence="1" type="ORF">COU03_03030</name>
</gene>
<dbReference type="Proteomes" id="UP000228906">
    <property type="component" value="Unassembled WGS sequence"/>
</dbReference>
<dbReference type="EMBL" id="PFAV01000054">
    <property type="protein sequence ID" value="PIR91130.1"/>
    <property type="molecule type" value="Genomic_DNA"/>
</dbReference>
<protein>
    <submittedName>
        <fullName evidence="1">Uncharacterized protein</fullName>
    </submittedName>
</protein>
<organism evidence="1 2">
    <name type="scientific">bacterium (Candidatus Gribaldobacteria) CG10_big_fil_rev_8_21_14_0_10_41_12</name>
    <dbReference type="NCBI Taxonomy" id="2014277"/>
    <lineage>
        <taxon>Bacteria</taxon>
        <taxon>Candidatus Gribaldobacteria</taxon>
    </lineage>
</organism>
<dbReference type="AlphaFoldDB" id="A0A2H0UYD0"/>
<proteinExistence type="predicted"/>